<dbReference type="Proteomes" id="UP000541470">
    <property type="component" value="Unassembled WGS sequence"/>
</dbReference>
<dbReference type="InterPro" id="IPR038696">
    <property type="entry name" value="IalB_sf"/>
</dbReference>
<feature type="signal peptide" evidence="1">
    <location>
        <begin position="1"/>
        <end position="22"/>
    </location>
</feature>
<organism evidence="2 3">
    <name type="scientific">Rhizobium terricola</name>
    <dbReference type="NCBI Taxonomy" id="2728849"/>
    <lineage>
        <taxon>Bacteria</taxon>
        <taxon>Pseudomonadati</taxon>
        <taxon>Pseudomonadota</taxon>
        <taxon>Alphaproteobacteria</taxon>
        <taxon>Hyphomicrobiales</taxon>
        <taxon>Rhizobiaceae</taxon>
        <taxon>Rhizobium/Agrobacterium group</taxon>
        <taxon>Rhizobium</taxon>
    </lineage>
</organism>
<dbReference type="RefSeq" id="WP_169589068.1">
    <property type="nucleotide sequence ID" value="NZ_JABBGK010000001.1"/>
</dbReference>
<evidence type="ECO:0000313" key="2">
    <source>
        <dbReference type="EMBL" id="NML74175.1"/>
    </source>
</evidence>
<dbReference type="InterPro" id="IPR010642">
    <property type="entry name" value="Invasion_prot_B"/>
</dbReference>
<dbReference type="EMBL" id="JABBGK010000001">
    <property type="protein sequence ID" value="NML74175.1"/>
    <property type="molecule type" value="Genomic_DNA"/>
</dbReference>
<evidence type="ECO:0000256" key="1">
    <source>
        <dbReference type="SAM" id="SignalP"/>
    </source>
</evidence>
<dbReference type="AlphaFoldDB" id="A0A7Y0FVT4"/>
<name>A0A7Y0FVT4_9HYPH</name>
<keyword evidence="3" id="KW-1185">Reference proteome</keyword>
<proteinExistence type="predicted"/>
<protein>
    <submittedName>
        <fullName evidence="2">Invasion associated locus B family protein</fullName>
    </submittedName>
</protein>
<sequence>MHKFTTAALSLLPLLTAAPVFAQDAAPATLPGGASSLQETYQDWRVTCGVVQNGKICSMAQVQQQQDGQRVLAIELQPAKDGGVAGVLALPFGLKLDAGATLKIDSNPPLPALTFSTCLPTGCILPVTFTTENVAALSAAAALNVTATSIQPNQPVNLAISLKGFKAALDRLTELSKS</sequence>
<comment type="caution">
    <text evidence="2">The sequence shown here is derived from an EMBL/GenBank/DDBJ whole genome shotgun (WGS) entry which is preliminary data.</text>
</comment>
<feature type="chain" id="PRO_5031508143" evidence="1">
    <location>
        <begin position="23"/>
        <end position="178"/>
    </location>
</feature>
<dbReference type="Gene3D" id="2.60.40.1880">
    <property type="entry name" value="Invasion associated locus B (IalB) protein"/>
    <property type="match status" value="1"/>
</dbReference>
<gene>
    <name evidence="2" type="ORF">HHL25_08595</name>
</gene>
<accession>A0A7Y0FVT4</accession>
<dbReference type="Pfam" id="PF06776">
    <property type="entry name" value="IalB"/>
    <property type="match status" value="1"/>
</dbReference>
<keyword evidence="1" id="KW-0732">Signal</keyword>
<evidence type="ECO:0000313" key="3">
    <source>
        <dbReference type="Proteomes" id="UP000541470"/>
    </source>
</evidence>
<reference evidence="2 3" key="1">
    <citation type="submission" date="2020-04" db="EMBL/GenBank/DDBJ databases">
        <title>Rhizobium sp. S-51 isolated from soil.</title>
        <authorList>
            <person name="Dahal R.H."/>
        </authorList>
    </citation>
    <scope>NUCLEOTIDE SEQUENCE [LARGE SCALE GENOMIC DNA]</scope>
    <source>
        <strain evidence="2 3">S-51</strain>
    </source>
</reference>